<dbReference type="PANTHER" id="PTHR30346:SF28">
    <property type="entry name" value="HTH-TYPE TRANSCRIPTIONAL REGULATOR CYNR"/>
    <property type="match status" value="1"/>
</dbReference>
<dbReference type="GO" id="GO:0003677">
    <property type="term" value="F:DNA binding"/>
    <property type="evidence" value="ECO:0007669"/>
    <property type="project" value="UniProtKB-KW"/>
</dbReference>
<dbReference type="Gene3D" id="1.10.10.10">
    <property type="entry name" value="Winged helix-like DNA-binding domain superfamily/Winged helix DNA-binding domain"/>
    <property type="match status" value="1"/>
</dbReference>
<dbReference type="CDD" id="cd05466">
    <property type="entry name" value="PBP2_LTTR_substrate"/>
    <property type="match status" value="1"/>
</dbReference>
<dbReference type="FunFam" id="1.10.10.10:FF:000001">
    <property type="entry name" value="LysR family transcriptional regulator"/>
    <property type="match status" value="1"/>
</dbReference>
<accession>A0A399RMY7</accession>
<proteinExistence type="inferred from homology"/>
<dbReference type="PRINTS" id="PR00039">
    <property type="entry name" value="HTHLYSR"/>
</dbReference>
<dbReference type="RefSeq" id="WP_119375114.1">
    <property type="nucleotide sequence ID" value="NZ_QWFX01000005.1"/>
</dbReference>
<evidence type="ECO:0000256" key="1">
    <source>
        <dbReference type="ARBA" id="ARBA00009437"/>
    </source>
</evidence>
<evidence type="ECO:0000256" key="2">
    <source>
        <dbReference type="ARBA" id="ARBA00023015"/>
    </source>
</evidence>
<feature type="domain" description="HTH lysR-type" evidence="5">
    <location>
        <begin position="8"/>
        <end position="59"/>
    </location>
</feature>
<dbReference type="PROSITE" id="PS50931">
    <property type="entry name" value="HTH_LYSR"/>
    <property type="match status" value="1"/>
</dbReference>
<keyword evidence="4" id="KW-0804">Transcription</keyword>
<keyword evidence="7" id="KW-1185">Reference proteome</keyword>
<dbReference type="InterPro" id="IPR036388">
    <property type="entry name" value="WH-like_DNA-bd_sf"/>
</dbReference>
<evidence type="ECO:0000256" key="4">
    <source>
        <dbReference type="ARBA" id="ARBA00023163"/>
    </source>
</evidence>
<dbReference type="EMBL" id="QWFX01000005">
    <property type="protein sequence ID" value="RIJ33036.1"/>
    <property type="molecule type" value="Genomic_DNA"/>
</dbReference>
<dbReference type="InterPro" id="IPR005119">
    <property type="entry name" value="LysR_subst-bd"/>
</dbReference>
<dbReference type="Pfam" id="PF03466">
    <property type="entry name" value="LysR_substrate"/>
    <property type="match status" value="1"/>
</dbReference>
<dbReference type="InterPro" id="IPR036390">
    <property type="entry name" value="WH_DNA-bd_sf"/>
</dbReference>
<sequence>MIDRYLVRYFLAVVDQGTFSRAARETNVAQPTLSVGIAKLESLLGETLFERSTRRISLTSAGARFLPHARRIESEFNQAAVSVRSEGTPEVFRLGILSTIPARLVGQAFGEVLSAHPEMRVEIVEGSEKELTNALARRRVDTALTIVGRGGERNVEERLYTEPYHVAMMADHPCASQSAVTVEDLAGSIMMVRRHCEALSETSRFFTEQGVRPFFSFRSSNDERVLAMVASGLGITVMPASYDAPGVALRPLEGFTLERSIGLIFRNEEGAKSLPEPIEAGFRSLVDLSPVRA</sequence>
<comment type="similarity">
    <text evidence="1">Belongs to the LysR transcriptional regulatory family.</text>
</comment>
<evidence type="ECO:0000313" key="7">
    <source>
        <dbReference type="Proteomes" id="UP000266385"/>
    </source>
</evidence>
<dbReference type="Proteomes" id="UP000266385">
    <property type="component" value="Unassembled WGS sequence"/>
</dbReference>
<dbReference type="Pfam" id="PF00126">
    <property type="entry name" value="HTH_1"/>
    <property type="match status" value="1"/>
</dbReference>
<protein>
    <submittedName>
        <fullName evidence="6">LysR family transcriptional regulator</fullName>
    </submittedName>
</protein>
<evidence type="ECO:0000259" key="5">
    <source>
        <dbReference type="PROSITE" id="PS50931"/>
    </source>
</evidence>
<reference evidence="6 7" key="1">
    <citation type="submission" date="2018-08" db="EMBL/GenBank/DDBJ databases">
        <title>Henriciella mobilis sp. nov., isolated from seawater.</title>
        <authorList>
            <person name="Cheng H."/>
            <person name="Wu Y.-H."/>
            <person name="Xu X.-W."/>
            <person name="Guo L.-L."/>
        </authorList>
    </citation>
    <scope>NUCLEOTIDE SEQUENCE [LARGE SCALE GENOMIC DNA]</scope>
    <source>
        <strain evidence="6 7">JN25</strain>
    </source>
</reference>
<dbReference type="AlphaFoldDB" id="A0A399RMY7"/>
<dbReference type="GO" id="GO:0003700">
    <property type="term" value="F:DNA-binding transcription factor activity"/>
    <property type="evidence" value="ECO:0007669"/>
    <property type="project" value="InterPro"/>
</dbReference>
<dbReference type="SUPFAM" id="SSF53850">
    <property type="entry name" value="Periplasmic binding protein-like II"/>
    <property type="match status" value="1"/>
</dbReference>
<keyword evidence="2" id="KW-0805">Transcription regulation</keyword>
<evidence type="ECO:0000313" key="6">
    <source>
        <dbReference type="EMBL" id="RIJ33036.1"/>
    </source>
</evidence>
<keyword evidence="3" id="KW-0238">DNA-binding</keyword>
<gene>
    <name evidence="6" type="ORF">D1223_04120</name>
</gene>
<evidence type="ECO:0000256" key="3">
    <source>
        <dbReference type="ARBA" id="ARBA00023125"/>
    </source>
</evidence>
<dbReference type="Gene3D" id="3.40.190.10">
    <property type="entry name" value="Periplasmic binding protein-like II"/>
    <property type="match status" value="2"/>
</dbReference>
<dbReference type="PANTHER" id="PTHR30346">
    <property type="entry name" value="TRANSCRIPTIONAL DUAL REGULATOR HCAR-RELATED"/>
    <property type="match status" value="1"/>
</dbReference>
<name>A0A399RMY7_9PROT</name>
<dbReference type="SUPFAM" id="SSF46785">
    <property type="entry name" value="Winged helix' DNA-binding domain"/>
    <property type="match status" value="1"/>
</dbReference>
<comment type="caution">
    <text evidence="6">The sequence shown here is derived from an EMBL/GenBank/DDBJ whole genome shotgun (WGS) entry which is preliminary data.</text>
</comment>
<organism evidence="6 7">
    <name type="scientific">Henriciella mobilis</name>
    <dbReference type="NCBI Taxonomy" id="2305467"/>
    <lineage>
        <taxon>Bacteria</taxon>
        <taxon>Pseudomonadati</taxon>
        <taxon>Pseudomonadota</taxon>
        <taxon>Alphaproteobacteria</taxon>
        <taxon>Hyphomonadales</taxon>
        <taxon>Hyphomonadaceae</taxon>
        <taxon>Henriciella</taxon>
    </lineage>
</organism>
<dbReference type="InterPro" id="IPR000847">
    <property type="entry name" value="LysR_HTH_N"/>
</dbReference>
<dbReference type="OrthoDB" id="9815174at2"/>
<dbReference type="GO" id="GO:0032993">
    <property type="term" value="C:protein-DNA complex"/>
    <property type="evidence" value="ECO:0007669"/>
    <property type="project" value="TreeGrafter"/>
</dbReference>